<dbReference type="SUPFAM" id="SSF69318">
    <property type="entry name" value="Integrin alpha N-terminal domain"/>
    <property type="match status" value="1"/>
</dbReference>
<dbReference type="InterPro" id="IPR013830">
    <property type="entry name" value="SGNH_hydro"/>
</dbReference>
<dbReference type="InterPro" id="IPR036514">
    <property type="entry name" value="SGNH_hydro_sf"/>
</dbReference>
<dbReference type="Pfam" id="PF13517">
    <property type="entry name" value="FG-GAP_3"/>
    <property type="match status" value="2"/>
</dbReference>
<gene>
    <name evidence="3" type="ORF">ACFP1Z_31035</name>
</gene>
<organism evidence="3 4">
    <name type="scientific">Streptomyces gamaensis</name>
    <dbReference type="NCBI Taxonomy" id="1763542"/>
    <lineage>
        <taxon>Bacteria</taxon>
        <taxon>Bacillati</taxon>
        <taxon>Actinomycetota</taxon>
        <taxon>Actinomycetes</taxon>
        <taxon>Kitasatosporales</taxon>
        <taxon>Streptomycetaceae</taxon>
        <taxon>Streptomyces</taxon>
    </lineage>
</organism>
<dbReference type="Gene3D" id="3.40.50.1110">
    <property type="entry name" value="SGNH hydrolase"/>
    <property type="match status" value="1"/>
</dbReference>
<dbReference type="Gene3D" id="2.130.10.130">
    <property type="entry name" value="Integrin alpha, N-terminal"/>
    <property type="match status" value="1"/>
</dbReference>
<accession>A0ABW0Z705</accession>
<dbReference type="Pfam" id="PF13472">
    <property type="entry name" value="Lipase_GDSL_2"/>
    <property type="match status" value="1"/>
</dbReference>
<dbReference type="RefSeq" id="WP_390321056.1">
    <property type="nucleotide sequence ID" value="NZ_JBHSPB010000030.1"/>
</dbReference>
<dbReference type="InterPro" id="IPR051532">
    <property type="entry name" value="Ester_Hydrolysis_Enzymes"/>
</dbReference>
<evidence type="ECO:0000313" key="4">
    <source>
        <dbReference type="Proteomes" id="UP001596083"/>
    </source>
</evidence>
<dbReference type="PANTHER" id="PTHR30383">
    <property type="entry name" value="THIOESTERASE 1/PROTEASE 1/LYSOPHOSPHOLIPASE L1"/>
    <property type="match status" value="1"/>
</dbReference>
<dbReference type="SUPFAM" id="SSF52266">
    <property type="entry name" value="SGNH hydrolase"/>
    <property type="match status" value="1"/>
</dbReference>
<protein>
    <submittedName>
        <fullName evidence="3">FG-GAP-like repeat-containing protein</fullName>
    </submittedName>
</protein>
<dbReference type="Proteomes" id="UP001596083">
    <property type="component" value="Unassembled WGS sequence"/>
</dbReference>
<dbReference type="InterPro" id="IPR013517">
    <property type="entry name" value="FG-GAP"/>
</dbReference>
<keyword evidence="1" id="KW-0732">Signal</keyword>
<dbReference type="EMBL" id="JBHSPB010000030">
    <property type="protein sequence ID" value="MFC5724596.1"/>
    <property type="molecule type" value="Genomic_DNA"/>
</dbReference>
<feature type="domain" description="SGNH hydrolase-type esterase" evidence="2">
    <location>
        <begin position="27"/>
        <end position="198"/>
    </location>
</feature>
<name>A0ABW0Z705_9ACTN</name>
<comment type="caution">
    <text evidence="3">The sequence shown here is derived from an EMBL/GenBank/DDBJ whole genome shotgun (WGS) entry which is preliminary data.</text>
</comment>
<sequence length="508" mass="53173">MTEAHAAGLPAGGEQSWKVPRLAVMPLGDSITLGAGSSTGDGYRVGLRDQLRSHADDLLFVGSLRTNGENHEGHSGWQIGGLSDNIEGWLATTNPNAVLLNIGTNDMARNNDVEEAPRRLGYLIDQITSASPDVTVLVSSLVPTRDPEGQKRVEQFNKEVPKVVAARRSQGAHVEFVDMGDVTAEDLKDRLHPNDAGYVKMANAFQRGLARAATSGWIREHAEAKPAPPRTVPLGDYRVDINGDGKADYLVVEGDGSVRAVVNNGGDGHGGWTNYGRIASGRGVGAARVRLADIDGDGKADYLMLGENGSVRAFVNNGGDGRGGWKDYGQIATGSGTGATPEKIRFADINGDGKADYLVVGEKGSVRAFVNNGGDGRGGWKDYGTIATGSGTGATANNLRFADINGDGKADYLVVGEKGSVRAFVNNGGDGRGGWKDYGQIATGSGTGATPEKIRFADINGDGKADYLVVEDNGSVRAFVNNGGDGRGGWKDYGRIATGAGPGYRVRI</sequence>
<dbReference type="PANTHER" id="PTHR30383:SF5">
    <property type="entry name" value="SGNH HYDROLASE-TYPE ESTERASE DOMAIN-CONTAINING PROTEIN"/>
    <property type="match status" value="1"/>
</dbReference>
<evidence type="ECO:0000259" key="2">
    <source>
        <dbReference type="Pfam" id="PF13472"/>
    </source>
</evidence>
<reference evidence="4" key="1">
    <citation type="journal article" date="2019" name="Int. J. Syst. Evol. Microbiol.">
        <title>The Global Catalogue of Microorganisms (GCM) 10K type strain sequencing project: providing services to taxonomists for standard genome sequencing and annotation.</title>
        <authorList>
            <consortium name="The Broad Institute Genomics Platform"/>
            <consortium name="The Broad Institute Genome Sequencing Center for Infectious Disease"/>
            <person name="Wu L."/>
            <person name="Ma J."/>
        </authorList>
    </citation>
    <scope>NUCLEOTIDE SEQUENCE [LARGE SCALE GENOMIC DNA]</scope>
    <source>
        <strain evidence="4">CGMCC 4.7304</strain>
    </source>
</reference>
<dbReference type="InterPro" id="IPR028994">
    <property type="entry name" value="Integrin_alpha_N"/>
</dbReference>
<evidence type="ECO:0000313" key="3">
    <source>
        <dbReference type="EMBL" id="MFC5724596.1"/>
    </source>
</evidence>
<evidence type="ECO:0000256" key="1">
    <source>
        <dbReference type="ARBA" id="ARBA00022729"/>
    </source>
</evidence>
<dbReference type="CDD" id="cd01833">
    <property type="entry name" value="XynB_like"/>
    <property type="match status" value="1"/>
</dbReference>
<keyword evidence="4" id="KW-1185">Reference proteome</keyword>
<proteinExistence type="predicted"/>